<proteinExistence type="predicted"/>
<evidence type="ECO:0000313" key="3">
    <source>
        <dbReference type="Proteomes" id="UP000241829"/>
    </source>
</evidence>
<sequence>MTIPTQPPRRAALAWAATTAAALAALAVLPGCASAATPRYTIGARELQQALATRFPRRYPLAGVLEVELQAPALKLLPERNLINAVLDLQAIGLLLQGRQPSGVLDLDFGLRYEPSDHTIRADRLQVNALRVQGLPPALAQNVARYGVPLAQQALQDAVLHQLRPKDLALAGTLGVQPGAIRITPAGIVVDFANRSAAR</sequence>
<evidence type="ECO:0000256" key="1">
    <source>
        <dbReference type="SAM" id="SignalP"/>
    </source>
</evidence>
<dbReference type="OrthoDB" id="8895166at2"/>
<dbReference type="Proteomes" id="UP000241829">
    <property type="component" value="Chromosome"/>
</dbReference>
<dbReference type="AlphaFoldDB" id="A0A2P1NH89"/>
<keyword evidence="1" id="KW-0732">Signal</keyword>
<reference evidence="3" key="1">
    <citation type="submission" date="2018-03" db="EMBL/GenBank/DDBJ databases">
        <title>Genome sequencing of Melaminivora sp. strain SC2-7.</title>
        <authorList>
            <person name="Kim S.-J."/>
            <person name="Heo J."/>
            <person name="Ahn J.-H."/>
            <person name="Kwon S.-W."/>
        </authorList>
    </citation>
    <scope>NUCLEOTIDE SEQUENCE [LARGE SCALE GENOMIC DNA]</scope>
    <source>
        <strain evidence="3">SC2-7</strain>
    </source>
</reference>
<dbReference type="KEGG" id="melm:C7H73_01155"/>
<organism evidence="2 3">
    <name type="scientific">Pulveribacter suum</name>
    <dbReference type="NCBI Taxonomy" id="2116657"/>
    <lineage>
        <taxon>Bacteria</taxon>
        <taxon>Pseudomonadati</taxon>
        <taxon>Pseudomonadota</taxon>
        <taxon>Betaproteobacteria</taxon>
        <taxon>Burkholderiales</taxon>
        <taxon>Comamonadaceae</taxon>
        <taxon>Pulveribacter</taxon>
    </lineage>
</organism>
<accession>A0A2P1NH89</accession>
<name>A0A2P1NH89_9BURK</name>
<keyword evidence="3" id="KW-1185">Reference proteome</keyword>
<evidence type="ECO:0000313" key="2">
    <source>
        <dbReference type="EMBL" id="AVP56414.1"/>
    </source>
</evidence>
<protein>
    <submittedName>
        <fullName evidence="2">DUF1439 domain-containing protein</fullName>
    </submittedName>
</protein>
<feature type="signal peptide" evidence="1">
    <location>
        <begin position="1"/>
        <end position="35"/>
    </location>
</feature>
<feature type="chain" id="PRO_5015185359" evidence="1">
    <location>
        <begin position="36"/>
        <end position="199"/>
    </location>
</feature>
<dbReference type="EMBL" id="CP027792">
    <property type="protein sequence ID" value="AVP56414.1"/>
    <property type="molecule type" value="Genomic_DNA"/>
</dbReference>
<dbReference type="Gene3D" id="3.15.10.40">
    <property type="entry name" value="Uncharacterised protein PF07273, DUF1439"/>
    <property type="match status" value="1"/>
</dbReference>
<gene>
    <name evidence="2" type="ORF">C7H73_01155</name>
</gene>
<dbReference type="PROSITE" id="PS51318">
    <property type="entry name" value="TAT"/>
    <property type="match status" value="1"/>
</dbReference>
<dbReference type="RefSeq" id="WP_106844975.1">
    <property type="nucleotide sequence ID" value="NZ_CP027792.1"/>
</dbReference>
<dbReference type="InterPro" id="IPR006311">
    <property type="entry name" value="TAT_signal"/>
</dbReference>